<proteinExistence type="predicted"/>
<evidence type="ECO:0000313" key="2">
    <source>
        <dbReference type="EnsemblPlants" id="KQL04275"/>
    </source>
</evidence>
<dbReference type="InParanoid" id="A0A0Q3V650"/>
<dbReference type="Proteomes" id="UP000004995">
    <property type="component" value="Unassembled WGS sequence"/>
</dbReference>
<evidence type="ECO:0000313" key="3">
    <source>
        <dbReference type="Proteomes" id="UP000004995"/>
    </source>
</evidence>
<dbReference type="EMBL" id="AGNK02002842">
    <property type="status" value="NOT_ANNOTATED_CDS"/>
    <property type="molecule type" value="Genomic_DNA"/>
</dbReference>
<dbReference type="Gramene" id="KQL04275">
    <property type="protein sequence ID" value="KQL04275"/>
    <property type="gene ID" value="SETIT_0045722mg"/>
</dbReference>
<feature type="region of interest" description="Disordered" evidence="1">
    <location>
        <begin position="1"/>
        <end position="27"/>
    </location>
</feature>
<reference evidence="3" key="1">
    <citation type="journal article" date="2012" name="Nat. Biotechnol.">
        <title>Reference genome sequence of the model plant Setaria.</title>
        <authorList>
            <person name="Bennetzen J.L."/>
            <person name="Schmutz J."/>
            <person name="Wang H."/>
            <person name="Percifield R."/>
            <person name="Hawkins J."/>
            <person name="Pontaroli A.C."/>
            <person name="Estep M."/>
            <person name="Feng L."/>
            <person name="Vaughn J.N."/>
            <person name="Grimwood J."/>
            <person name="Jenkins J."/>
            <person name="Barry K."/>
            <person name="Lindquist E."/>
            <person name="Hellsten U."/>
            <person name="Deshpande S."/>
            <person name="Wang X."/>
            <person name="Wu X."/>
            <person name="Mitros T."/>
            <person name="Triplett J."/>
            <person name="Yang X."/>
            <person name="Ye C.Y."/>
            <person name="Mauro-Herrera M."/>
            <person name="Wang L."/>
            <person name="Li P."/>
            <person name="Sharma M."/>
            <person name="Sharma R."/>
            <person name="Ronald P.C."/>
            <person name="Panaud O."/>
            <person name="Kellogg E.A."/>
            <person name="Brutnell T.P."/>
            <person name="Doust A.N."/>
            <person name="Tuskan G.A."/>
            <person name="Rokhsar D."/>
            <person name="Devos K.M."/>
        </authorList>
    </citation>
    <scope>NUCLEOTIDE SEQUENCE [LARGE SCALE GENOMIC DNA]</scope>
    <source>
        <strain evidence="3">cv. Yugu1</strain>
    </source>
</reference>
<accession>A0A0Q3V650</accession>
<keyword evidence="3" id="KW-1185">Reference proteome</keyword>
<protein>
    <submittedName>
        <fullName evidence="2">Uncharacterized protein</fullName>
    </submittedName>
</protein>
<reference evidence="2" key="2">
    <citation type="submission" date="2018-08" db="UniProtKB">
        <authorList>
            <consortium name="EnsemblPlants"/>
        </authorList>
    </citation>
    <scope>IDENTIFICATION</scope>
    <source>
        <strain evidence="2">Yugu1</strain>
    </source>
</reference>
<dbReference type="AlphaFoldDB" id="A0A0Q3V650"/>
<evidence type="ECO:0000256" key="1">
    <source>
        <dbReference type="SAM" id="MobiDB-lite"/>
    </source>
</evidence>
<feature type="compositionally biased region" description="Low complexity" evidence="1">
    <location>
        <begin position="10"/>
        <end position="20"/>
    </location>
</feature>
<dbReference type="EnsemblPlants" id="KQL04275">
    <property type="protein sequence ID" value="KQL04275"/>
    <property type="gene ID" value="SETIT_0045722mg"/>
</dbReference>
<sequence length="123" mass="13100">PAGVAPYSCRARPPGAARVAPRPKPTKSLVQLARHLSPAAPGRLARQAPPARNLLKVWCRGRSTSVLPRQDAWRGKAPPEPLWRFVSFATGRPPPTELSAASPLPCHQRISALPGGVAQQARG</sequence>
<name>A0A0Q3V650_SETIT</name>
<organism evidence="2 3">
    <name type="scientific">Setaria italica</name>
    <name type="common">Foxtail millet</name>
    <name type="synonym">Panicum italicum</name>
    <dbReference type="NCBI Taxonomy" id="4555"/>
    <lineage>
        <taxon>Eukaryota</taxon>
        <taxon>Viridiplantae</taxon>
        <taxon>Streptophyta</taxon>
        <taxon>Embryophyta</taxon>
        <taxon>Tracheophyta</taxon>
        <taxon>Spermatophyta</taxon>
        <taxon>Magnoliopsida</taxon>
        <taxon>Liliopsida</taxon>
        <taxon>Poales</taxon>
        <taxon>Poaceae</taxon>
        <taxon>PACMAD clade</taxon>
        <taxon>Panicoideae</taxon>
        <taxon>Panicodae</taxon>
        <taxon>Paniceae</taxon>
        <taxon>Cenchrinae</taxon>
        <taxon>Setaria</taxon>
    </lineage>
</organism>